<dbReference type="CDD" id="cd16922">
    <property type="entry name" value="HATPase_EvgS-ArcB-TorS-like"/>
    <property type="match status" value="1"/>
</dbReference>
<keyword evidence="4" id="KW-0808">Transferase</keyword>
<feature type="domain" description="Histidine kinase" evidence="9">
    <location>
        <begin position="320"/>
        <end position="532"/>
    </location>
</feature>
<evidence type="ECO:0000256" key="7">
    <source>
        <dbReference type="ARBA" id="ARBA00022840"/>
    </source>
</evidence>
<dbReference type="EMBL" id="QSUL01000003">
    <property type="protein sequence ID" value="RGN38122.1"/>
    <property type="molecule type" value="Genomic_DNA"/>
</dbReference>
<dbReference type="RefSeq" id="WP_009128797.1">
    <property type="nucleotide sequence ID" value="NZ_CABKRN010000001.1"/>
</dbReference>
<dbReference type="InterPro" id="IPR003661">
    <property type="entry name" value="HisK_dim/P_dom"/>
</dbReference>
<accession>A0A3E5BKH7</accession>
<dbReference type="CDD" id="cd00082">
    <property type="entry name" value="HisKA"/>
    <property type="match status" value="1"/>
</dbReference>
<dbReference type="InterPro" id="IPR004358">
    <property type="entry name" value="Sig_transdc_His_kin-like_C"/>
</dbReference>
<keyword evidence="8" id="KW-0902">Two-component regulatory system</keyword>
<evidence type="ECO:0000256" key="4">
    <source>
        <dbReference type="ARBA" id="ARBA00022679"/>
    </source>
</evidence>
<dbReference type="InterPro" id="IPR003594">
    <property type="entry name" value="HATPase_dom"/>
</dbReference>
<dbReference type="Pfam" id="PF02518">
    <property type="entry name" value="HATPase_c"/>
    <property type="match status" value="1"/>
</dbReference>
<gene>
    <name evidence="10" type="ORF">DXB65_04530</name>
</gene>
<evidence type="ECO:0000256" key="2">
    <source>
        <dbReference type="ARBA" id="ARBA00012438"/>
    </source>
</evidence>
<evidence type="ECO:0000259" key="9">
    <source>
        <dbReference type="PROSITE" id="PS50109"/>
    </source>
</evidence>
<proteinExistence type="predicted"/>
<dbReference type="AlphaFoldDB" id="A0A3E5BKH7"/>
<dbReference type="PRINTS" id="PR00344">
    <property type="entry name" value="BCTRLSENSOR"/>
</dbReference>
<dbReference type="SUPFAM" id="SSF47384">
    <property type="entry name" value="Homodimeric domain of signal transducing histidine kinase"/>
    <property type="match status" value="1"/>
</dbReference>
<dbReference type="Gene3D" id="1.10.287.130">
    <property type="match status" value="1"/>
</dbReference>
<dbReference type="InterPro" id="IPR036097">
    <property type="entry name" value="HisK_dim/P_sf"/>
</dbReference>
<comment type="catalytic activity">
    <reaction evidence="1">
        <text>ATP + protein L-histidine = ADP + protein N-phospho-L-histidine.</text>
        <dbReference type="EC" id="2.7.13.3"/>
    </reaction>
</comment>
<evidence type="ECO:0000256" key="5">
    <source>
        <dbReference type="ARBA" id="ARBA00022741"/>
    </source>
</evidence>
<evidence type="ECO:0000313" key="10">
    <source>
        <dbReference type="EMBL" id="RGN38122.1"/>
    </source>
</evidence>
<protein>
    <recommendedName>
        <fullName evidence="2">histidine kinase</fullName>
        <ecNumber evidence="2">2.7.13.3</ecNumber>
    </recommendedName>
</protein>
<evidence type="ECO:0000313" key="11">
    <source>
        <dbReference type="Proteomes" id="UP000260983"/>
    </source>
</evidence>
<keyword evidence="3" id="KW-0597">Phosphoprotein</keyword>
<dbReference type="Pfam" id="PF00512">
    <property type="entry name" value="HisKA"/>
    <property type="match status" value="1"/>
</dbReference>
<dbReference type="FunFam" id="1.10.287.130:FF:000002">
    <property type="entry name" value="Two-component osmosensing histidine kinase"/>
    <property type="match status" value="1"/>
</dbReference>
<evidence type="ECO:0000256" key="6">
    <source>
        <dbReference type="ARBA" id="ARBA00022777"/>
    </source>
</evidence>
<evidence type="ECO:0000256" key="8">
    <source>
        <dbReference type="ARBA" id="ARBA00023012"/>
    </source>
</evidence>
<comment type="caution">
    <text evidence="10">The sequence shown here is derived from an EMBL/GenBank/DDBJ whole genome shotgun (WGS) entry which is preliminary data.</text>
</comment>
<sequence length="534" mass="61196">MTKSKESLSVFLLQFLERLNGHESIEKKITKSLIDICNYYGFKKGFVYQTDGFRYFFLKETIGNEDNTLRFRFEMGEMTTQHSGRIEAKKKPFYASKGEKISLSDMDILDFYGVDSLLIRQFEDSEGKIIGFIGFADREEASIPFAEDELQMIHLILGSLSKEIAVREYKEREVRASNTLGSIMNNMGVDIYVNSFDSHDMLYANASMAAPYGGIKHFEEKKCWQALYTDKTGECEFCPKRHLIDENGQPTKVYSWDYQRPFDKCWFRVFSAAFPWIDGQMAHVITSVDIDHQKKIEEELRIAKEKAENLDRLKSAFLANMSHEIRTPLNAIVGFASMLVEEDDKKERQEYIEIMQENTELLLQLISDILDLSKIEAGTLDFNMGYLNIKDFCEDILRGYDIKEDKLVPVLLASNLPDYRIYTDKKRLMQVITNFINNALKFTSEGQITLEYHFKEDTNEIEFSVTDTGIGIAPDAVGQVFDRFVKLNTFSKGTGLGLSICRSIIEHLGGTIGLESEVGVGSRFWFTHPCAESA</sequence>
<dbReference type="SUPFAM" id="SSF55874">
    <property type="entry name" value="ATPase domain of HSP90 chaperone/DNA topoisomerase II/histidine kinase"/>
    <property type="match status" value="1"/>
</dbReference>
<dbReference type="PANTHER" id="PTHR43711:SF31">
    <property type="entry name" value="HISTIDINE KINASE"/>
    <property type="match status" value="1"/>
</dbReference>
<dbReference type="PANTHER" id="PTHR43711">
    <property type="entry name" value="TWO-COMPONENT HISTIDINE KINASE"/>
    <property type="match status" value="1"/>
</dbReference>
<dbReference type="EC" id="2.7.13.3" evidence="2"/>
<evidence type="ECO:0000256" key="1">
    <source>
        <dbReference type="ARBA" id="ARBA00000085"/>
    </source>
</evidence>
<keyword evidence="6 10" id="KW-0418">Kinase</keyword>
<dbReference type="PROSITE" id="PS50109">
    <property type="entry name" value="HIS_KIN"/>
    <property type="match status" value="1"/>
</dbReference>
<dbReference type="GO" id="GO:0000155">
    <property type="term" value="F:phosphorelay sensor kinase activity"/>
    <property type="evidence" value="ECO:0007669"/>
    <property type="project" value="InterPro"/>
</dbReference>
<organism evidence="10 11">
    <name type="scientific">Bacteroides oleiciplenus</name>
    <dbReference type="NCBI Taxonomy" id="626931"/>
    <lineage>
        <taxon>Bacteria</taxon>
        <taxon>Pseudomonadati</taxon>
        <taxon>Bacteroidota</taxon>
        <taxon>Bacteroidia</taxon>
        <taxon>Bacteroidales</taxon>
        <taxon>Bacteroidaceae</taxon>
        <taxon>Bacteroides</taxon>
    </lineage>
</organism>
<dbReference type="InterPro" id="IPR050736">
    <property type="entry name" value="Sensor_HK_Regulatory"/>
</dbReference>
<dbReference type="SMART" id="SM00387">
    <property type="entry name" value="HATPase_c"/>
    <property type="match status" value="1"/>
</dbReference>
<evidence type="ECO:0000256" key="3">
    <source>
        <dbReference type="ARBA" id="ARBA00022553"/>
    </source>
</evidence>
<dbReference type="InterPro" id="IPR036890">
    <property type="entry name" value="HATPase_C_sf"/>
</dbReference>
<dbReference type="Proteomes" id="UP000260983">
    <property type="component" value="Unassembled WGS sequence"/>
</dbReference>
<dbReference type="GO" id="GO:0005524">
    <property type="term" value="F:ATP binding"/>
    <property type="evidence" value="ECO:0007669"/>
    <property type="project" value="UniProtKB-KW"/>
</dbReference>
<dbReference type="SMART" id="SM00388">
    <property type="entry name" value="HisKA"/>
    <property type="match status" value="1"/>
</dbReference>
<name>A0A3E5BKH7_9BACE</name>
<dbReference type="Gene3D" id="3.30.565.10">
    <property type="entry name" value="Histidine kinase-like ATPase, C-terminal domain"/>
    <property type="match status" value="1"/>
</dbReference>
<dbReference type="InterPro" id="IPR005467">
    <property type="entry name" value="His_kinase_dom"/>
</dbReference>
<reference evidence="10 11" key="1">
    <citation type="submission" date="2018-08" db="EMBL/GenBank/DDBJ databases">
        <title>A genome reference for cultivated species of the human gut microbiota.</title>
        <authorList>
            <person name="Zou Y."/>
            <person name="Xue W."/>
            <person name="Luo G."/>
        </authorList>
    </citation>
    <scope>NUCLEOTIDE SEQUENCE [LARGE SCALE GENOMIC DNA]</scope>
    <source>
        <strain evidence="10 11">OM05-15BH</strain>
    </source>
</reference>
<keyword evidence="5" id="KW-0547">Nucleotide-binding</keyword>
<keyword evidence="7" id="KW-0067">ATP-binding</keyword>